<dbReference type="AlphaFoldDB" id="A0A4U6VW97"/>
<dbReference type="CDD" id="cd06257">
    <property type="entry name" value="DnaJ"/>
    <property type="match status" value="1"/>
</dbReference>
<name>A0A4U6VW97_SETVI</name>
<feature type="compositionally biased region" description="Basic and acidic residues" evidence="1">
    <location>
        <begin position="94"/>
        <end position="107"/>
    </location>
</feature>
<dbReference type="SMART" id="SM00271">
    <property type="entry name" value="DnaJ"/>
    <property type="match status" value="1"/>
</dbReference>
<dbReference type="Gramene" id="TKW33712">
    <property type="protein sequence ID" value="TKW33712"/>
    <property type="gene ID" value="SEVIR_2G257800v2"/>
</dbReference>
<evidence type="ECO:0000256" key="1">
    <source>
        <dbReference type="SAM" id="MobiDB-lite"/>
    </source>
</evidence>
<dbReference type="InterPro" id="IPR036869">
    <property type="entry name" value="J_dom_sf"/>
</dbReference>
<dbReference type="EMBL" id="CM016553">
    <property type="protein sequence ID" value="TKW33712.1"/>
    <property type="molecule type" value="Genomic_DNA"/>
</dbReference>
<dbReference type="InterPro" id="IPR001623">
    <property type="entry name" value="DnaJ_domain"/>
</dbReference>
<feature type="compositionally biased region" description="Low complexity" evidence="1">
    <location>
        <begin position="43"/>
        <end position="52"/>
    </location>
</feature>
<keyword evidence="4" id="KW-1185">Reference proteome</keyword>
<dbReference type="SUPFAM" id="SSF46565">
    <property type="entry name" value="Chaperone J-domain"/>
    <property type="match status" value="1"/>
</dbReference>
<dbReference type="PANTHER" id="PTHR45432:SF2">
    <property type="entry name" value="CHAPERONE PROTEIN DNAJ 11, CHLOROPLASTIC"/>
    <property type="match status" value="1"/>
</dbReference>
<sequence length="255" mass="26439">MKSTPAPPAPPSPPLSSSAIADLAPARPVAHDSLPALQEGPRARQAAGATAPGALAAASPVYLTPHTSCRRSCGPPSLDRPLAAGAPSSSRRRSTLEPKNDDTRDEVNQDHRAAAMALYLRLATCLTVGGPRRHGGAGARTTTTAYVAAAVSARAAAARSPYEVLRVGEAAPAAEVRAAYRAMAKRAHPDAGGGGNGEAFLELRRAYETLSDPAARARYDASVVAGRLRLARERTGGRSGPAPAARRTWETDQCW</sequence>
<feature type="domain" description="J" evidence="2">
    <location>
        <begin position="160"/>
        <end position="223"/>
    </location>
</feature>
<dbReference type="Gene3D" id="1.10.287.110">
    <property type="entry name" value="DnaJ domain"/>
    <property type="match status" value="1"/>
</dbReference>
<feature type="compositionally biased region" description="Low complexity" evidence="1">
    <location>
        <begin position="15"/>
        <end position="26"/>
    </location>
</feature>
<evidence type="ECO:0000313" key="4">
    <source>
        <dbReference type="Proteomes" id="UP000298652"/>
    </source>
</evidence>
<accession>A0A4U6VW97</accession>
<feature type="region of interest" description="Disordered" evidence="1">
    <location>
        <begin position="66"/>
        <end position="107"/>
    </location>
</feature>
<gene>
    <name evidence="3" type="ORF">SEVIR_2G257800v2</name>
</gene>
<feature type="compositionally biased region" description="Pro residues" evidence="1">
    <location>
        <begin position="1"/>
        <end position="14"/>
    </location>
</feature>
<proteinExistence type="predicted"/>
<protein>
    <recommendedName>
        <fullName evidence="2">J domain-containing protein</fullName>
    </recommendedName>
</protein>
<evidence type="ECO:0000259" key="2">
    <source>
        <dbReference type="PROSITE" id="PS50076"/>
    </source>
</evidence>
<feature type="region of interest" description="Disordered" evidence="1">
    <location>
        <begin position="234"/>
        <end position="255"/>
    </location>
</feature>
<dbReference type="PROSITE" id="PS50076">
    <property type="entry name" value="DNAJ_2"/>
    <property type="match status" value="1"/>
</dbReference>
<evidence type="ECO:0000313" key="3">
    <source>
        <dbReference type="EMBL" id="TKW33712.1"/>
    </source>
</evidence>
<feature type="region of interest" description="Disordered" evidence="1">
    <location>
        <begin position="1"/>
        <end position="52"/>
    </location>
</feature>
<dbReference type="GO" id="GO:0005783">
    <property type="term" value="C:endoplasmic reticulum"/>
    <property type="evidence" value="ECO:0007669"/>
    <property type="project" value="UniProtKB-ARBA"/>
</dbReference>
<dbReference type="Pfam" id="PF00226">
    <property type="entry name" value="DnaJ"/>
    <property type="match status" value="1"/>
</dbReference>
<organism evidence="3 4">
    <name type="scientific">Setaria viridis</name>
    <name type="common">Green bristlegrass</name>
    <name type="synonym">Setaria italica subsp. viridis</name>
    <dbReference type="NCBI Taxonomy" id="4556"/>
    <lineage>
        <taxon>Eukaryota</taxon>
        <taxon>Viridiplantae</taxon>
        <taxon>Streptophyta</taxon>
        <taxon>Embryophyta</taxon>
        <taxon>Tracheophyta</taxon>
        <taxon>Spermatophyta</taxon>
        <taxon>Magnoliopsida</taxon>
        <taxon>Liliopsida</taxon>
        <taxon>Poales</taxon>
        <taxon>Poaceae</taxon>
        <taxon>PACMAD clade</taxon>
        <taxon>Panicoideae</taxon>
        <taxon>Panicodae</taxon>
        <taxon>Paniceae</taxon>
        <taxon>Cenchrinae</taxon>
        <taxon>Setaria</taxon>
    </lineage>
</organism>
<dbReference type="Proteomes" id="UP000298652">
    <property type="component" value="Chromosome 2"/>
</dbReference>
<dbReference type="PANTHER" id="PTHR45432">
    <property type="entry name" value="CHAPERONE PROTEIN DNAJ 11, CHLOROPLASTIC-LIKE"/>
    <property type="match status" value="1"/>
</dbReference>
<reference evidence="3" key="1">
    <citation type="submission" date="2019-03" db="EMBL/GenBank/DDBJ databases">
        <title>WGS assembly of Setaria viridis.</title>
        <authorList>
            <person name="Huang P."/>
            <person name="Jenkins J."/>
            <person name="Grimwood J."/>
            <person name="Barry K."/>
            <person name="Healey A."/>
            <person name="Mamidi S."/>
            <person name="Sreedasyam A."/>
            <person name="Shu S."/>
            <person name="Feldman M."/>
            <person name="Wu J."/>
            <person name="Yu Y."/>
            <person name="Chen C."/>
            <person name="Johnson J."/>
            <person name="Rokhsar D."/>
            <person name="Baxter I."/>
            <person name="Schmutz J."/>
            <person name="Brutnell T."/>
            <person name="Kellogg E."/>
        </authorList>
    </citation>
    <scope>NUCLEOTIDE SEQUENCE [LARGE SCALE GENOMIC DNA]</scope>
</reference>
<dbReference type="PRINTS" id="PR00625">
    <property type="entry name" value="JDOMAIN"/>
</dbReference>